<keyword evidence="3 5" id="KW-0863">Zinc-finger</keyword>
<dbReference type="GO" id="GO:0000785">
    <property type="term" value="C:chromatin"/>
    <property type="evidence" value="ECO:0007669"/>
    <property type="project" value="TreeGrafter"/>
</dbReference>
<feature type="region of interest" description="Disordered" evidence="6">
    <location>
        <begin position="178"/>
        <end position="234"/>
    </location>
</feature>
<dbReference type="PROSITE" id="PS00028">
    <property type="entry name" value="ZINC_FINGER_C2H2_1"/>
    <property type="match status" value="2"/>
</dbReference>
<evidence type="ECO:0000256" key="6">
    <source>
        <dbReference type="SAM" id="MobiDB-lite"/>
    </source>
</evidence>
<evidence type="ECO:0000313" key="9">
    <source>
        <dbReference type="Proteomes" id="UP000723463"/>
    </source>
</evidence>
<evidence type="ECO:0000256" key="1">
    <source>
        <dbReference type="ARBA" id="ARBA00022723"/>
    </source>
</evidence>
<dbReference type="InterPro" id="IPR036236">
    <property type="entry name" value="Znf_C2H2_sf"/>
</dbReference>
<dbReference type="Proteomes" id="UP000723463">
    <property type="component" value="Unassembled WGS sequence"/>
</dbReference>
<dbReference type="AlphaFoldDB" id="A0A9P6K724"/>
<keyword evidence="1" id="KW-0479">Metal-binding</keyword>
<dbReference type="GO" id="GO:0005667">
    <property type="term" value="C:transcription regulator complex"/>
    <property type="evidence" value="ECO:0007669"/>
    <property type="project" value="TreeGrafter"/>
</dbReference>
<evidence type="ECO:0000256" key="5">
    <source>
        <dbReference type="PROSITE-ProRule" id="PRU00042"/>
    </source>
</evidence>
<dbReference type="PANTHER" id="PTHR14003">
    <property type="entry name" value="TRANSCRIPTIONAL REPRESSOR PROTEIN YY"/>
    <property type="match status" value="1"/>
</dbReference>
<reference evidence="8" key="1">
    <citation type="journal article" date="2020" name="Fungal Divers.">
        <title>Resolving the Mortierellaceae phylogeny through synthesis of multi-gene phylogenetics and phylogenomics.</title>
        <authorList>
            <person name="Vandepol N."/>
            <person name="Liber J."/>
            <person name="Desiro A."/>
            <person name="Na H."/>
            <person name="Kennedy M."/>
            <person name="Barry K."/>
            <person name="Grigoriev I.V."/>
            <person name="Miller A.N."/>
            <person name="O'Donnell K."/>
            <person name="Stajich J.E."/>
            <person name="Bonito G."/>
        </authorList>
    </citation>
    <scope>NUCLEOTIDE SEQUENCE</scope>
    <source>
        <strain evidence="8">NRRL 2591</strain>
    </source>
</reference>
<organism evidence="8 9">
    <name type="scientific">Mortierella hygrophila</name>
    <dbReference type="NCBI Taxonomy" id="979708"/>
    <lineage>
        <taxon>Eukaryota</taxon>
        <taxon>Fungi</taxon>
        <taxon>Fungi incertae sedis</taxon>
        <taxon>Mucoromycota</taxon>
        <taxon>Mortierellomycotina</taxon>
        <taxon>Mortierellomycetes</taxon>
        <taxon>Mortierellales</taxon>
        <taxon>Mortierellaceae</taxon>
        <taxon>Mortierella</taxon>
    </lineage>
</organism>
<dbReference type="SMART" id="SM00355">
    <property type="entry name" value="ZnF_C2H2"/>
    <property type="match status" value="2"/>
</dbReference>
<keyword evidence="4" id="KW-0862">Zinc</keyword>
<dbReference type="EMBL" id="JAAAXW010000014">
    <property type="protein sequence ID" value="KAF9550019.1"/>
    <property type="molecule type" value="Genomic_DNA"/>
</dbReference>
<evidence type="ECO:0000256" key="4">
    <source>
        <dbReference type="ARBA" id="ARBA00022833"/>
    </source>
</evidence>
<dbReference type="GO" id="GO:0008270">
    <property type="term" value="F:zinc ion binding"/>
    <property type="evidence" value="ECO:0007669"/>
    <property type="project" value="UniProtKB-KW"/>
</dbReference>
<dbReference type="GO" id="GO:0031519">
    <property type="term" value="C:PcG protein complex"/>
    <property type="evidence" value="ECO:0007669"/>
    <property type="project" value="TreeGrafter"/>
</dbReference>
<dbReference type="GO" id="GO:0000978">
    <property type="term" value="F:RNA polymerase II cis-regulatory region sequence-specific DNA binding"/>
    <property type="evidence" value="ECO:0007669"/>
    <property type="project" value="TreeGrafter"/>
</dbReference>
<evidence type="ECO:0000259" key="7">
    <source>
        <dbReference type="PROSITE" id="PS50157"/>
    </source>
</evidence>
<keyword evidence="9" id="KW-1185">Reference proteome</keyword>
<evidence type="ECO:0000256" key="2">
    <source>
        <dbReference type="ARBA" id="ARBA00022737"/>
    </source>
</evidence>
<evidence type="ECO:0000313" key="8">
    <source>
        <dbReference type="EMBL" id="KAF9550019.1"/>
    </source>
</evidence>
<feature type="region of interest" description="Disordered" evidence="6">
    <location>
        <begin position="309"/>
        <end position="333"/>
    </location>
</feature>
<dbReference type="Pfam" id="PF00096">
    <property type="entry name" value="zf-C2H2"/>
    <property type="match status" value="2"/>
</dbReference>
<proteinExistence type="predicted"/>
<feature type="compositionally biased region" description="Low complexity" evidence="6">
    <location>
        <begin position="194"/>
        <end position="217"/>
    </location>
</feature>
<accession>A0A9P6K724</accession>
<evidence type="ECO:0000256" key="3">
    <source>
        <dbReference type="ARBA" id="ARBA00022771"/>
    </source>
</evidence>
<feature type="domain" description="C2H2-type" evidence="7">
    <location>
        <begin position="364"/>
        <end position="394"/>
    </location>
</feature>
<feature type="domain" description="C2H2-type" evidence="7">
    <location>
        <begin position="395"/>
        <end position="424"/>
    </location>
</feature>
<dbReference type="FunFam" id="3.30.160.60:FF:002343">
    <property type="entry name" value="Zinc finger protein 33A"/>
    <property type="match status" value="1"/>
</dbReference>
<dbReference type="SUPFAM" id="SSF57667">
    <property type="entry name" value="beta-beta-alpha zinc fingers"/>
    <property type="match status" value="1"/>
</dbReference>
<keyword evidence="2" id="KW-0677">Repeat</keyword>
<feature type="compositionally biased region" description="Polar residues" evidence="6">
    <location>
        <begin position="225"/>
        <end position="234"/>
    </location>
</feature>
<name>A0A9P6K724_9FUNG</name>
<dbReference type="InterPro" id="IPR013087">
    <property type="entry name" value="Znf_C2H2_type"/>
</dbReference>
<gene>
    <name evidence="8" type="ORF">EC957_002080</name>
</gene>
<dbReference type="Gene3D" id="3.30.160.60">
    <property type="entry name" value="Classic Zinc Finger"/>
    <property type="match status" value="2"/>
</dbReference>
<sequence>MVAFLPVPSSSLNALNAPGLMATPLAHRSLSAPSHLQLSELDQDSFVSGQLMANKNYTTQNDNLFQQSQSHQLQQYQQQQYQQQQHQQQLLQQHLNAQFPATPTQQAYDQQQYFMQSQLHMGMQQQHLQQQQMVSDSSIYTYQQAVHPFQVEVLHASLNKVEISSPVRVKFEIPSDSMPRHQSFASQDMDDVQGSTGSVTYSPSSSSVDSSSPTFSGAAAIPPTSGGNPSGLRSTSRVISMPLEDSAFSQFELPEEFAGYTFPRHGSLGSLYPITQSHELLDATSPFGSAAHHHYHFHGHRRYEAGGTDMVPSSSSTSISSVSSLPPSSGGSMSGVVPPVGAAGAKIIKQRRASLSPDTPSRVFNCLIDDCGKLFKRSEHLKRHVRSVHTLEKPFICPFRDCPKSFSRSDNLNQHIRVHRHDKEKAAAAAAAPPKPFTNFTPFLGPTEKTANLL</sequence>
<dbReference type="PANTHER" id="PTHR14003:SF19">
    <property type="entry name" value="YY2 TRANSCRIPTION FACTOR"/>
    <property type="match status" value="1"/>
</dbReference>
<comment type="caution">
    <text evidence="8">The sequence shown here is derived from an EMBL/GenBank/DDBJ whole genome shotgun (WGS) entry which is preliminary data.</text>
</comment>
<dbReference type="PROSITE" id="PS50157">
    <property type="entry name" value="ZINC_FINGER_C2H2_2"/>
    <property type="match status" value="2"/>
</dbReference>
<feature type="compositionally biased region" description="Low complexity" evidence="6">
    <location>
        <begin position="311"/>
        <end position="333"/>
    </location>
</feature>
<protein>
    <recommendedName>
        <fullName evidence="7">C2H2-type domain-containing protein</fullName>
    </recommendedName>
</protein>
<dbReference type="GO" id="GO:0000981">
    <property type="term" value="F:DNA-binding transcription factor activity, RNA polymerase II-specific"/>
    <property type="evidence" value="ECO:0007669"/>
    <property type="project" value="TreeGrafter"/>
</dbReference>